<dbReference type="Proteomes" id="UP000028990">
    <property type="component" value="Unassembled WGS sequence"/>
</dbReference>
<protein>
    <submittedName>
        <fullName evidence="1">Uncharacterized protein</fullName>
    </submittedName>
</protein>
<proteinExistence type="predicted"/>
<reference evidence="1 2" key="1">
    <citation type="submission" date="2013-11" db="EMBL/GenBank/DDBJ databases">
        <title>The Damaraland mole rat (Fukomys damarensis) genome and evolution of African mole rats.</title>
        <authorList>
            <person name="Gladyshev V.N."/>
            <person name="Fang X."/>
        </authorList>
    </citation>
    <scope>NUCLEOTIDE SEQUENCE [LARGE SCALE GENOMIC DNA]</scope>
    <source>
        <tissue evidence="1">Liver</tissue>
    </source>
</reference>
<evidence type="ECO:0000313" key="1">
    <source>
        <dbReference type="EMBL" id="KFO32354.1"/>
    </source>
</evidence>
<accession>A0A091DJQ2</accession>
<dbReference type="AlphaFoldDB" id="A0A091DJQ2"/>
<organism evidence="1 2">
    <name type="scientific">Fukomys damarensis</name>
    <name type="common">Damaraland mole rat</name>
    <name type="synonym">Cryptomys damarensis</name>
    <dbReference type="NCBI Taxonomy" id="885580"/>
    <lineage>
        <taxon>Eukaryota</taxon>
        <taxon>Metazoa</taxon>
        <taxon>Chordata</taxon>
        <taxon>Craniata</taxon>
        <taxon>Vertebrata</taxon>
        <taxon>Euteleostomi</taxon>
        <taxon>Mammalia</taxon>
        <taxon>Eutheria</taxon>
        <taxon>Euarchontoglires</taxon>
        <taxon>Glires</taxon>
        <taxon>Rodentia</taxon>
        <taxon>Hystricomorpha</taxon>
        <taxon>Bathyergidae</taxon>
        <taxon>Fukomys</taxon>
    </lineage>
</organism>
<gene>
    <name evidence="1" type="ORF">H920_06301</name>
</gene>
<name>A0A091DJQ2_FUKDA</name>
<keyword evidence="2" id="KW-1185">Reference proteome</keyword>
<sequence>MEPAAARPVYFGDCETEYGRDQAVKSEPHNWLFIELVARLILPEVRIVEIYLKYYPILRTKNKSIKSSDRPLSRASDQRGNCHKAGLAFPFMRMERRSGQTVPVKPNLPDRRTAPALTTYVTMECYRVAECAPSRSREISNPTVASDKALRTLHRPPLQSFKSPCHECRSAPNFR</sequence>
<dbReference type="EMBL" id="KN122182">
    <property type="protein sequence ID" value="KFO32354.1"/>
    <property type="molecule type" value="Genomic_DNA"/>
</dbReference>
<evidence type="ECO:0000313" key="2">
    <source>
        <dbReference type="Proteomes" id="UP000028990"/>
    </source>
</evidence>